<dbReference type="SUPFAM" id="SSF53335">
    <property type="entry name" value="S-adenosyl-L-methionine-dependent methyltransferases"/>
    <property type="match status" value="1"/>
</dbReference>
<dbReference type="Proteomes" id="UP000189733">
    <property type="component" value="Unassembled WGS sequence"/>
</dbReference>
<sequence>MSTSLPFSPDDTLDELLHKAEERYTLRFEPISAGGQTIEVLQIANMAEYVEKITEAENIDDLELPFWAKIWPASMILAHFLSSMPHNPDIEILEIGAGLGVCGLFAAARGFKTTITDITPDALLFARINALKNGLQDRVDIRPADFSADKLGRRFDYIIGSEILYVEKLHRGLSKFLLNHIKPARHAEILLSRSYSRKSIRFFKLMDKEFLSQEKVVGGKRHDTGSDQEKFLCSIHRFKPRKQVA</sequence>
<dbReference type="RefSeq" id="WP_233813892.1">
    <property type="nucleotide sequence ID" value="NZ_FUYA01000001.1"/>
</dbReference>
<dbReference type="InterPro" id="IPR029063">
    <property type="entry name" value="SAM-dependent_MTases_sf"/>
</dbReference>
<dbReference type="AlphaFoldDB" id="A0A1T4VK80"/>
<dbReference type="PANTHER" id="PTHR14614">
    <property type="entry name" value="HEPATOCELLULAR CARCINOMA-ASSOCIATED ANTIGEN"/>
    <property type="match status" value="1"/>
</dbReference>
<keyword evidence="2" id="KW-1185">Reference proteome</keyword>
<gene>
    <name evidence="1" type="ORF">SAMN02745702_00519</name>
</gene>
<dbReference type="GO" id="GO:0032259">
    <property type="term" value="P:methylation"/>
    <property type="evidence" value="ECO:0007669"/>
    <property type="project" value="UniProtKB-KW"/>
</dbReference>
<accession>A0A1T4VK80</accession>
<name>A0A1T4VK80_9BACT</name>
<reference evidence="1 2" key="1">
    <citation type="submission" date="2017-02" db="EMBL/GenBank/DDBJ databases">
        <authorList>
            <person name="Peterson S.W."/>
        </authorList>
    </citation>
    <scope>NUCLEOTIDE SEQUENCE [LARGE SCALE GENOMIC DNA]</scope>
    <source>
        <strain evidence="1 2">DSM 18034</strain>
    </source>
</reference>
<dbReference type="Pfam" id="PF10294">
    <property type="entry name" value="Methyltransf_16"/>
    <property type="match status" value="1"/>
</dbReference>
<protein>
    <submittedName>
        <fullName evidence="1">Lysine methyltransferase</fullName>
    </submittedName>
</protein>
<evidence type="ECO:0000313" key="1">
    <source>
        <dbReference type="EMBL" id="SKA65333.1"/>
    </source>
</evidence>
<dbReference type="EMBL" id="FUYA01000001">
    <property type="protein sequence ID" value="SKA65333.1"/>
    <property type="molecule type" value="Genomic_DNA"/>
</dbReference>
<dbReference type="STRING" id="1121442.SAMN02745702_00519"/>
<organism evidence="1 2">
    <name type="scientific">Desulfobaculum bizertense DSM 18034</name>
    <dbReference type="NCBI Taxonomy" id="1121442"/>
    <lineage>
        <taxon>Bacteria</taxon>
        <taxon>Pseudomonadati</taxon>
        <taxon>Thermodesulfobacteriota</taxon>
        <taxon>Desulfovibrionia</taxon>
        <taxon>Desulfovibrionales</taxon>
        <taxon>Desulfovibrionaceae</taxon>
        <taxon>Desulfobaculum</taxon>
    </lineage>
</organism>
<keyword evidence="1" id="KW-0489">Methyltransferase</keyword>
<dbReference type="Gene3D" id="3.40.50.150">
    <property type="entry name" value="Vaccinia Virus protein VP39"/>
    <property type="match status" value="1"/>
</dbReference>
<dbReference type="GO" id="GO:0008168">
    <property type="term" value="F:methyltransferase activity"/>
    <property type="evidence" value="ECO:0007669"/>
    <property type="project" value="UniProtKB-KW"/>
</dbReference>
<dbReference type="CDD" id="cd02440">
    <property type="entry name" value="AdoMet_MTases"/>
    <property type="match status" value="1"/>
</dbReference>
<proteinExistence type="predicted"/>
<dbReference type="InterPro" id="IPR019410">
    <property type="entry name" value="Methyltransf_16"/>
</dbReference>
<keyword evidence="1" id="KW-0808">Transferase</keyword>
<evidence type="ECO:0000313" key="2">
    <source>
        <dbReference type="Proteomes" id="UP000189733"/>
    </source>
</evidence>